<dbReference type="PANTHER" id="PTHR37610">
    <property type="entry name" value="CCHC-TYPE DOMAIN-CONTAINING PROTEIN"/>
    <property type="match status" value="1"/>
</dbReference>
<accession>A0A6C0T5C9</accession>
<protein>
    <recommendedName>
        <fullName evidence="2">Retrotransposon Copia-like N-terminal domain-containing protein</fullName>
    </recommendedName>
</protein>
<name>A0A6C0T5C9_AMAPA</name>
<reference evidence="1" key="1">
    <citation type="submission" date="2020-02" db="EMBL/GenBank/DDBJ databases">
        <title>The eccDNA Replicon: A heritable, self-replicating, extra-nuclear vehicle that enables gene amplification and rapid adaptive evolution in Amaranthus palmeri.</title>
        <authorList>
            <person name="Saski C.A."/>
            <person name="Molin W.T."/>
        </authorList>
    </citation>
    <scope>NUCLEOTIDE SEQUENCE</scope>
</reference>
<organism evidence="1">
    <name type="scientific">Amaranthus palmeri</name>
    <name type="common">Palmer's pigweed</name>
    <dbReference type="NCBI Taxonomy" id="107608"/>
    <lineage>
        <taxon>Eukaryota</taxon>
        <taxon>Viridiplantae</taxon>
        <taxon>Streptophyta</taxon>
        <taxon>Embryophyta</taxon>
        <taxon>Tracheophyta</taxon>
        <taxon>Spermatophyta</taxon>
        <taxon>Magnoliopsida</taxon>
        <taxon>eudicotyledons</taxon>
        <taxon>Gunneridae</taxon>
        <taxon>Pentapetalae</taxon>
        <taxon>Caryophyllales</taxon>
        <taxon>Amaranthaceae</taxon>
        <taxon>Amaranthus</taxon>
    </lineage>
</organism>
<gene>
    <name evidence="1" type="ORF">AP_R.00g000020-v1.0.a3</name>
</gene>
<evidence type="ECO:0000313" key="1">
    <source>
        <dbReference type="EMBL" id="QIA97902.1"/>
    </source>
</evidence>
<sequence length="166" mass="19062">MEDESKTVITPDQPVTMGQLLQLLGQLNPSKPTPIEPTNHSSNHTLTVSEKLNNHNYSIWARLMHLGISGRDRLKHIIDDRPPTDDPTYNQWSRNDSIVISWILENIDPDLVSQYLDYPTAKNLWRGIETVYSSGRDGLQIFYLTVKTNKIQQGKDTLETHKERVL</sequence>
<proteinExistence type="predicted"/>
<evidence type="ECO:0008006" key="2">
    <source>
        <dbReference type="Google" id="ProtNLM"/>
    </source>
</evidence>
<dbReference type="AlphaFoldDB" id="A0A6C0T5C9"/>
<dbReference type="EMBL" id="MT025716">
    <property type="protein sequence ID" value="QIA97902.1"/>
    <property type="molecule type" value="Genomic_DNA"/>
</dbReference>
<dbReference type="PANTHER" id="PTHR37610:SF38">
    <property type="entry name" value="RETROTRANSPOSON COPIA-LIKE N-TERMINAL DOMAIN-CONTAINING PROTEIN"/>
    <property type="match status" value="1"/>
</dbReference>